<feature type="compositionally biased region" description="Polar residues" evidence="1">
    <location>
        <begin position="531"/>
        <end position="542"/>
    </location>
</feature>
<evidence type="ECO:0000256" key="3">
    <source>
        <dbReference type="SAM" id="SignalP"/>
    </source>
</evidence>
<feature type="region of interest" description="Disordered" evidence="1">
    <location>
        <begin position="302"/>
        <end position="321"/>
    </location>
</feature>
<evidence type="ECO:0000313" key="5">
    <source>
        <dbReference type="Proteomes" id="UP000193719"/>
    </source>
</evidence>
<dbReference type="OrthoDB" id="2153679at2759"/>
<name>A0A1Y1VME9_9FUNG</name>
<feature type="signal peptide" evidence="3">
    <location>
        <begin position="1"/>
        <end position="18"/>
    </location>
</feature>
<dbReference type="CDD" id="cd00174">
    <property type="entry name" value="SH3"/>
    <property type="match status" value="1"/>
</dbReference>
<reference evidence="4 5" key="2">
    <citation type="submission" date="2016-08" db="EMBL/GenBank/DDBJ databases">
        <title>Pervasive Adenine N6-methylation of Active Genes in Fungi.</title>
        <authorList>
            <consortium name="DOE Joint Genome Institute"/>
            <person name="Mondo S.J."/>
            <person name="Dannebaum R.O."/>
            <person name="Kuo R.C."/>
            <person name="Labutti K."/>
            <person name="Haridas S."/>
            <person name="Kuo A."/>
            <person name="Salamov A."/>
            <person name="Ahrendt S.R."/>
            <person name="Lipzen A."/>
            <person name="Sullivan W."/>
            <person name="Andreopoulos W.B."/>
            <person name="Clum A."/>
            <person name="Lindquist E."/>
            <person name="Daum C."/>
            <person name="Ramamoorthy G.K."/>
            <person name="Gryganskyi A."/>
            <person name="Culley D."/>
            <person name="Magnuson J.K."/>
            <person name="James T.Y."/>
            <person name="O'Malley M.A."/>
            <person name="Stajich J.E."/>
            <person name="Spatafora J.W."/>
            <person name="Visel A."/>
            <person name="Grigoriev I.V."/>
        </authorList>
    </citation>
    <scope>NUCLEOTIDE SEQUENCE [LARGE SCALE GENOMIC DNA]</scope>
    <source>
        <strain evidence="5">finn</strain>
    </source>
</reference>
<evidence type="ECO:0000256" key="2">
    <source>
        <dbReference type="SAM" id="Phobius"/>
    </source>
</evidence>
<proteinExistence type="predicted"/>
<evidence type="ECO:0008006" key="6">
    <source>
        <dbReference type="Google" id="ProtNLM"/>
    </source>
</evidence>
<comment type="caution">
    <text evidence="4">The sequence shown here is derived from an EMBL/GenBank/DDBJ whole genome shotgun (WGS) entry which is preliminary data.</text>
</comment>
<keyword evidence="2" id="KW-1133">Transmembrane helix</keyword>
<feature type="region of interest" description="Disordered" evidence="1">
    <location>
        <begin position="586"/>
        <end position="606"/>
    </location>
</feature>
<feature type="compositionally biased region" description="Basic and acidic residues" evidence="1">
    <location>
        <begin position="496"/>
        <end position="506"/>
    </location>
</feature>
<feature type="region of interest" description="Disordered" evidence="1">
    <location>
        <begin position="487"/>
        <end position="542"/>
    </location>
</feature>
<keyword evidence="2" id="KW-0812">Transmembrane</keyword>
<sequence length="637" mass="72000">MLTISLVIVLSLINYIQCISFNFTNYPEKIVPGDLMNVQFNLLDNFNNTEYAIDFSLCQFIDCIFLTQVKTSLESNSEKILIAKNNDTCFFNNKSQDNWYLKADLQINEMQKLTINSTIIPRELNCKNSNCIEIGCPNYVNKNSTDLPTETIKKELVPPPNSNLIENKSKKQDGSRNYIYLIILGVISLFFAIAVVMALYVSKLKKKDDDPIPIFTVEESSFCYDKNTPPLGSASYNSAAMEKSFLSENKNNNDNPRYCHSPKLADHNLLSVKLHPISDSYSHSSQNSNRSKGTIALSIKSTQDKQNIVPNPDSPNFTSLSPISMASTIPFIPDKKKSLRNEKNDKTFNLPQSPNVYSESPIVLDKKVSNSYLFADTSMASEAKSKISMKRSFQSNYSGSEAETKILSSKHYVLSNFEGDDSKEELKLHYGDIVSIINLLPDGWAYGELLLKYNSYENDNNPKSRTKGHKYRKFGYYPIKCLSHDEEEGDEIIPSNDDKKDNHQELKNPLPSKTTDKNNGKNDKKPLSKVIDTNNYSNDGTNNMLFVHPRSTGNNTIETKSSKRSSLLNMLKRNSMDVLACYSEPNSSSEKVSSREININDGDSTTGTIYHDAEEEDMNYNSKRISVRSSFSYRGYI</sequence>
<feature type="compositionally biased region" description="Basic and acidic residues" evidence="1">
    <location>
        <begin position="514"/>
        <end position="526"/>
    </location>
</feature>
<dbReference type="SUPFAM" id="SSF50044">
    <property type="entry name" value="SH3-domain"/>
    <property type="match status" value="1"/>
</dbReference>
<feature type="chain" id="PRO_5013276879" description="SH3 domain-containing protein" evidence="3">
    <location>
        <begin position="19"/>
        <end position="637"/>
    </location>
</feature>
<accession>A0A1Y1VME9</accession>
<dbReference type="AlphaFoldDB" id="A0A1Y1VME9"/>
<reference evidence="4 5" key="1">
    <citation type="submission" date="2016-08" db="EMBL/GenBank/DDBJ databases">
        <title>Genomes of anaerobic fungi encode conserved fungal cellulosomes for biomass hydrolysis.</title>
        <authorList>
            <consortium name="DOE Joint Genome Institute"/>
            <person name="Haitjema C.H."/>
            <person name="Gilmore S.P."/>
            <person name="Henske J.K."/>
            <person name="Solomon K.V."/>
            <person name="De Groot R."/>
            <person name="Kuo A."/>
            <person name="Mondo S.J."/>
            <person name="Salamov A.A."/>
            <person name="Labutti K."/>
            <person name="Zhao Z."/>
            <person name="Chiniquy J."/>
            <person name="Barry K."/>
            <person name="Brewer H.M."/>
            <person name="Purvine S.O."/>
            <person name="Wright A.T."/>
            <person name="Boxma B."/>
            <person name="Van Alen T."/>
            <person name="Hackstein J.H."/>
            <person name="Baker S.E."/>
            <person name="Grigoriev I.V."/>
            <person name="O'Malley M.A."/>
        </authorList>
    </citation>
    <scope>NUCLEOTIDE SEQUENCE [LARGE SCALE GENOMIC DNA]</scope>
    <source>
        <strain evidence="5">finn</strain>
    </source>
</reference>
<dbReference type="EMBL" id="MCFH01000002">
    <property type="protein sequence ID" value="ORX60097.1"/>
    <property type="molecule type" value="Genomic_DNA"/>
</dbReference>
<protein>
    <recommendedName>
        <fullName evidence="6">SH3 domain-containing protein</fullName>
    </recommendedName>
</protein>
<dbReference type="InterPro" id="IPR036028">
    <property type="entry name" value="SH3-like_dom_sf"/>
</dbReference>
<dbReference type="Gene3D" id="2.30.30.40">
    <property type="entry name" value="SH3 Domains"/>
    <property type="match status" value="1"/>
</dbReference>
<feature type="transmembrane region" description="Helical" evidence="2">
    <location>
        <begin position="178"/>
        <end position="201"/>
    </location>
</feature>
<keyword evidence="3" id="KW-0732">Signal</keyword>
<keyword evidence="2" id="KW-0472">Membrane</keyword>
<evidence type="ECO:0000313" key="4">
    <source>
        <dbReference type="EMBL" id="ORX60097.1"/>
    </source>
</evidence>
<dbReference type="Proteomes" id="UP000193719">
    <property type="component" value="Unassembled WGS sequence"/>
</dbReference>
<gene>
    <name evidence="4" type="ORF">BCR36DRAFT_342444</name>
</gene>
<organism evidence="4 5">
    <name type="scientific">Piromyces finnis</name>
    <dbReference type="NCBI Taxonomy" id="1754191"/>
    <lineage>
        <taxon>Eukaryota</taxon>
        <taxon>Fungi</taxon>
        <taxon>Fungi incertae sedis</taxon>
        <taxon>Chytridiomycota</taxon>
        <taxon>Chytridiomycota incertae sedis</taxon>
        <taxon>Neocallimastigomycetes</taxon>
        <taxon>Neocallimastigales</taxon>
        <taxon>Neocallimastigaceae</taxon>
        <taxon>Piromyces</taxon>
    </lineage>
</organism>
<keyword evidence="5" id="KW-1185">Reference proteome</keyword>
<evidence type="ECO:0000256" key="1">
    <source>
        <dbReference type="SAM" id="MobiDB-lite"/>
    </source>
</evidence>